<dbReference type="AlphaFoldDB" id="A0A132P1C9"/>
<organism evidence="1 2">
    <name type="scientific">Giardia duodenalis assemblage B</name>
    <dbReference type="NCBI Taxonomy" id="1394984"/>
    <lineage>
        <taxon>Eukaryota</taxon>
        <taxon>Metamonada</taxon>
        <taxon>Diplomonadida</taxon>
        <taxon>Hexamitidae</taxon>
        <taxon>Giardiinae</taxon>
        <taxon>Giardia</taxon>
    </lineage>
</organism>
<name>A0A132P1C9_GIAIN</name>
<proteinExistence type="predicted"/>
<evidence type="ECO:0000313" key="1">
    <source>
        <dbReference type="EMBL" id="KWX15762.1"/>
    </source>
</evidence>
<evidence type="ECO:0000313" key="2">
    <source>
        <dbReference type="Proteomes" id="UP000070089"/>
    </source>
</evidence>
<accession>A0A132P1C9</accession>
<gene>
    <name evidence="1" type="ORF">QR46_0218</name>
</gene>
<protein>
    <submittedName>
        <fullName evidence="1">Uncharacterized protein</fullName>
    </submittedName>
</protein>
<dbReference type="VEuPathDB" id="GiardiaDB:QR46_0218"/>
<dbReference type="Proteomes" id="UP000070089">
    <property type="component" value="Unassembled WGS sequence"/>
</dbReference>
<reference evidence="1 2" key="1">
    <citation type="journal article" date="2015" name="Mol. Biochem. Parasitol.">
        <title>Identification of polymorphic genes for use in assemblage B genotyping assays through comparative genomics of multiple assemblage B Giardia duodenalis isolates.</title>
        <authorList>
            <person name="Wielinga C."/>
            <person name="Thompson R.C."/>
            <person name="Monis P."/>
            <person name="Ryan U."/>
        </authorList>
    </citation>
    <scope>NUCLEOTIDE SEQUENCE [LARGE SCALE GENOMIC DNA]</scope>
    <source>
        <strain evidence="1 2">BAH15c1</strain>
    </source>
</reference>
<sequence length="234" mass="26638">MDDLDPVVTATIFEDFPLCVTKSLFRYCTVGISEKLRLKRYFVVFDQEHRTARIETTDPKIVDAIKRIFSVSTRTVQLTKDGIISEQKNFVLQRSLANIEKCEEAFMRDGVCAVDVISSSSDAKSTPAIIDFLQFVFSHVTFTKAGERVKIIVPQKLSKAVADALVNDRVSFKIYLPKVEVIEAHPKKGNVAYRVKVRLLLNKEDCVKLVENVQTLKQPPFFNIRPVDDLIDPW</sequence>
<dbReference type="OrthoDB" id="10249156at2759"/>
<dbReference type="EMBL" id="JXTI01000003">
    <property type="protein sequence ID" value="KWX15762.1"/>
    <property type="molecule type" value="Genomic_DNA"/>
</dbReference>
<comment type="caution">
    <text evidence="1">The sequence shown here is derived from an EMBL/GenBank/DDBJ whole genome shotgun (WGS) entry which is preliminary data.</text>
</comment>